<name>A0A9X2DBB0_9ACTN</name>
<organism evidence="1 2">
    <name type="scientific">Nocardioides bruguierae</name>
    <dbReference type="NCBI Taxonomy" id="2945102"/>
    <lineage>
        <taxon>Bacteria</taxon>
        <taxon>Bacillati</taxon>
        <taxon>Actinomycetota</taxon>
        <taxon>Actinomycetes</taxon>
        <taxon>Propionibacteriales</taxon>
        <taxon>Nocardioidaceae</taxon>
        <taxon>Nocardioides</taxon>
    </lineage>
</organism>
<dbReference type="AlphaFoldDB" id="A0A9X2DBB0"/>
<dbReference type="Gene3D" id="3.30.460.10">
    <property type="entry name" value="Beta Polymerase, domain 2"/>
    <property type="match status" value="1"/>
</dbReference>
<proteinExistence type="predicted"/>
<dbReference type="EMBL" id="JAMOIL010000052">
    <property type="protein sequence ID" value="MCM0622830.1"/>
    <property type="molecule type" value="Genomic_DNA"/>
</dbReference>
<evidence type="ECO:0000313" key="1">
    <source>
        <dbReference type="EMBL" id="MCM0622830.1"/>
    </source>
</evidence>
<sequence>MSLGGADLSRYDTWLAWLTDRLSGDADVRCAWVGGSAVTGGWDDFSDLDVEVLARPGRAAAVHDDLVAAAEREMSLDHVWRLPEATYPDGRQSFWHPQPHAGALGEPVVLLDVHVSDLSDEHRVVDPRRHGRPRVLHDPDGLIEVRELPVPPDAVDEALDQLAQRRGTAEWLVNRAIVREEWAEAVELHLRFGLHPLVRLLRLEHCPERHDYGLRYLRRDLPPAVADTVEGMLPGRGPSGDLLDLELTARLFAWTDVQLTRVRALRR</sequence>
<dbReference type="SUPFAM" id="SSF81301">
    <property type="entry name" value="Nucleotidyltransferase"/>
    <property type="match status" value="1"/>
</dbReference>
<protein>
    <submittedName>
        <fullName evidence="1">Uncharacterized protein</fullName>
    </submittedName>
</protein>
<dbReference type="RefSeq" id="WP_250828987.1">
    <property type="nucleotide sequence ID" value="NZ_JAMOIL010000052.1"/>
</dbReference>
<evidence type="ECO:0000313" key="2">
    <source>
        <dbReference type="Proteomes" id="UP001139485"/>
    </source>
</evidence>
<gene>
    <name evidence="1" type="ORF">M8330_21305</name>
</gene>
<keyword evidence="2" id="KW-1185">Reference proteome</keyword>
<dbReference type="Proteomes" id="UP001139485">
    <property type="component" value="Unassembled WGS sequence"/>
</dbReference>
<accession>A0A9X2DBB0</accession>
<comment type="caution">
    <text evidence="1">The sequence shown here is derived from an EMBL/GenBank/DDBJ whole genome shotgun (WGS) entry which is preliminary data.</text>
</comment>
<reference evidence="1" key="1">
    <citation type="submission" date="2022-05" db="EMBL/GenBank/DDBJ databases">
        <authorList>
            <person name="Tuo L."/>
        </authorList>
    </citation>
    <scope>NUCLEOTIDE SEQUENCE</scope>
    <source>
        <strain evidence="1">BSK12Z-4</strain>
    </source>
</reference>
<dbReference type="InterPro" id="IPR043519">
    <property type="entry name" value="NT_sf"/>
</dbReference>